<keyword evidence="1" id="KW-0732">Signal</keyword>
<keyword evidence="3" id="KW-1185">Reference proteome</keyword>
<dbReference type="PANTHER" id="PTHR40787">
    <property type="entry name" value="SECRETED PROTEIN"/>
    <property type="match status" value="1"/>
</dbReference>
<evidence type="ECO:0000256" key="1">
    <source>
        <dbReference type="SAM" id="SignalP"/>
    </source>
</evidence>
<reference evidence="2" key="1">
    <citation type="submission" date="2023-06" db="EMBL/GenBank/DDBJ databases">
        <title>Genome-scale phylogeny and comparative genomics of the fungal order Sordariales.</title>
        <authorList>
            <consortium name="Lawrence Berkeley National Laboratory"/>
            <person name="Hensen N."/>
            <person name="Bonometti L."/>
            <person name="Westerberg I."/>
            <person name="Brannstrom I.O."/>
            <person name="Guillou S."/>
            <person name="Cros-Aarteil S."/>
            <person name="Calhoun S."/>
            <person name="Haridas S."/>
            <person name="Kuo A."/>
            <person name="Mondo S."/>
            <person name="Pangilinan J."/>
            <person name="Riley R."/>
            <person name="Labutti K."/>
            <person name="Andreopoulos B."/>
            <person name="Lipzen A."/>
            <person name="Chen C."/>
            <person name="Yanf M."/>
            <person name="Daum C."/>
            <person name="Ng V."/>
            <person name="Clum A."/>
            <person name="Steindorff A."/>
            <person name="Ohm R."/>
            <person name="Martin F."/>
            <person name="Silar P."/>
            <person name="Natvig D."/>
            <person name="Lalanne C."/>
            <person name="Gautier V."/>
            <person name="Ament-Velasquez S.L."/>
            <person name="Kruys A."/>
            <person name="Hutchinson M.I."/>
            <person name="Powell A.J."/>
            <person name="Barry K."/>
            <person name="Miller A.N."/>
            <person name="Grigoriev I.V."/>
            <person name="Debuchy R."/>
            <person name="Gladieux P."/>
            <person name="Thoren M.H."/>
            <person name="Johannesson H."/>
        </authorList>
    </citation>
    <scope>NUCLEOTIDE SEQUENCE</scope>
    <source>
        <strain evidence="2">SMH4607-1</strain>
    </source>
</reference>
<dbReference type="Proteomes" id="UP001172102">
    <property type="component" value="Unassembled WGS sequence"/>
</dbReference>
<protein>
    <submittedName>
        <fullName evidence="2">Prokaryotic phospholipase A2-domain-containing protein</fullName>
    </submittedName>
</protein>
<gene>
    <name evidence="2" type="ORF">B0H67DRAFT_602477</name>
</gene>
<dbReference type="Pfam" id="PF09056">
    <property type="entry name" value="Phospholip_A2_3"/>
    <property type="match status" value="1"/>
</dbReference>
<comment type="caution">
    <text evidence="2">The sequence shown here is derived from an EMBL/GenBank/DDBJ whole genome shotgun (WGS) entry which is preliminary data.</text>
</comment>
<name>A0AA40A9J1_9PEZI</name>
<dbReference type="Gene3D" id="1.20.90.10">
    <property type="entry name" value="Phospholipase A2 domain"/>
    <property type="match status" value="1"/>
</dbReference>
<organism evidence="2 3">
    <name type="scientific">Lasiosphaeris hirsuta</name>
    <dbReference type="NCBI Taxonomy" id="260670"/>
    <lineage>
        <taxon>Eukaryota</taxon>
        <taxon>Fungi</taxon>
        <taxon>Dikarya</taxon>
        <taxon>Ascomycota</taxon>
        <taxon>Pezizomycotina</taxon>
        <taxon>Sordariomycetes</taxon>
        <taxon>Sordariomycetidae</taxon>
        <taxon>Sordariales</taxon>
        <taxon>Lasiosphaeriaceae</taxon>
        <taxon>Lasiosphaeris</taxon>
    </lineage>
</organism>
<proteinExistence type="predicted"/>
<dbReference type="GO" id="GO:0050482">
    <property type="term" value="P:arachidonate secretion"/>
    <property type="evidence" value="ECO:0007669"/>
    <property type="project" value="InterPro"/>
</dbReference>
<accession>A0AA40A9J1</accession>
<dbReference type="GO" id="GO:0006644">
    <property type="term" value="P:phospholipid metabolic process"/>
    <property type="evidence" value="ECO:0007669"/>
    <property type="project" value="InterPro"/>
</dbReference>
<evidence type="ECO:0000313" key="3">
    <source>
        <dbReference type="Proteomes" id="UP001172102"/>
    </source>
</evidence>
<sequence>MKPTVFPLLLAAAGSALSADDRPQSKRQGLEDITDQYLFSLSLPQFTAKHNARDPAALDWTTDNCTLSPDNPLGFPFVPACRRHDFGYNNYQGQNRFTVVGKRRIDEKFKTDLYYQCSTEVFMTLCRALAEVYYAAVRAFGGLDASKRDEGLIREYEEMVAVYNALVEVAQRYGDVAAGTGMI</sequence>
<dbReference type="GO" id="GO:0004623">
    <property type="term" value="F:phospholipase A2 activity"/>
    <property type="evidence" value="ECO:0007669"/>
    <property type="project" value="InterPro"/>
</dbReference>
<dbReference type="EMBL" id="JAUKUA010000005">
    <property type="protein sequence ID" value="KAK0711777.1"/>
    <property type="molecule type" value="Genomic_DNA"/>
</dbReference>
<dbReference type="AlphaFoldDB" id="A0AA40A9J1"/>
<feature type="chain" id="PRO_5041433597" evidence="1">
    <location>
        <begin position="19"/>
        <end position="183"/>
    </location>
</feature>
<dbReference type="InterPro" id="IPR036444">
    <property type="entry name" value="PLipase_A2_dom_sf"/>
</dbReference>
<dbReference type="PANTHER" id="PTHR40787:SF3">
    <property type="entry name" value="PROTEIN TRANSPORT PROTEIN SEC39"/>
    <property type="match status" value="1"/>
</dbReference>
<dbReference type="InterPro" id="IPR015141">
    <property type="entry name" value="PLipase_A2_prok/fun"/>
</dbReference>
<evidence type="ECO:0000313" key="2">
    <source>
        <dbReference type="EMBL" id="KAK0711777.1"/>
    </source>
</evidence>
<dbReference type="SUPFAM" id="SSF48619">
    <property type="entry name" value="Phospholipase A2, PLA2"/>
    <property type="match status" value="1"/>
</dbReference>
<feature type="signal peptide" evidence="1">
    <location>
        <begin position="1"/>
        <end position="18"/>
    </location>
</feature>